<dbReference type="GO" id="GO:0016829">
    <property type="term" value="F:lyase activity"/>
    <property type="evidence" value="ECO:0007669"/>
    <property type="project" value="UniProtKB-KW"/>
</dbReference>
<dbReference type="InterPro" id="IPR036291">
    <property type="entry name" value="NAD(P)-bd_dom_sf"/>
</dbReference>
<evidence type="ECO:0000256" key="5">
    <source>
        <dbReference type="ARBA" id="ARBA00023027"/>
    </source>
</evidence>
<feature type="domain" description="Malic enzyme N-terminal" evidence="9">
    <location>
        <begin position="85"/>
        <end position="265"/>
    </location>
</feature>
<keyword evidence="4" id="KW-0479">Metal-binding</keyword>
<name>A0A3B1CSQ7_9ZZZZ</name>
<dbReference type="EC" id="1.1.1.38" evidence="10"/>
<dbReference type="PRINTS" id="PR00072">
    <property type="entry name" value="MALOXRDTASE"/>
</dbReference>
<keyword evidence="10" id="KW-0560">Oxidoreductase</keyword>
<dbReference type="InterPro" id="IPR015884">
    <property type="entry name" value="Malic_enzyme_CS"/>
</dbReference>
<dbReference type="PANTHER" id="PTHR23406:SF34">
    <property type="entry name" value="NAD-DEPENDENT MALIC ENZYME, MITOCHONDRIAL"/>
    <property type="match status" value="1"/>
</dbReference>
<dbReference type="CDD" id="cd05312">
    <property type="entry name" value="NAD_bind_1_malic_enz"/>
    <property type="match status" value="1"/>
</dbReference>
<keyword evidence="6" id="KW-0464">Manganese</keyword>
<comment type="similarity">
    <text evidence="2">Belongs to the malic enzymes family.</text>
</comment>
<evidence type="ECO:0000256" key="4">
    <source>
        <dbReference type="ARBA" id="ARBA00022723"/>
    </source>
</evidence>
<evidence type="ECO:0000313" key="10">
    <source>
        <dbReference type="EMBL" id="VAX22095.1"/>
    </source>
</evidence>
<dbReference type="Gene3D" id="3.40.50.720">
    <property type="entry name" value="NAD(P)-binding Rossmann-like Domain"/>
    <property type="match status" value="1"/>
</dbReference>
<gene>
    <name evidence="10" type="ORF">MNBD_NITROSPINAE02-697</name>
</gene>
<keyword evidence="5" id="KW-0520">NAD</keyword>
<evidence type="ECO:0000256" key="3">
    <source>
        <dbReference type="ARBA" id="ARBA00011738"/>
    </source>
</evidence>
<dbReference type="Pfam" id="PF03949">
    <property type="entry name" value="Malic_M"/>
    <property type="match status" value="1"/>
</dbReference>
<dbReference type="AlphaFoldDB" id="A0A3B1CSQ7"/>
<protein>
    <submittedName>
        <fullName evidence="10">NAD-dependent malic enzyme</fullName>
        <ecNumber evidence="10">1.1.1.38</ecNumber>
    </submittedName>
</protein>
<dbReference type="Pfam" id="PF00390">
    <property type="entry name" value="malic"/>
    <property type="match status" value="1"/>
</dbReference>
<dbReference type="EMBL" id="UOGE01000072">
    <property type="protein sequence ID" value="VAX22095.1"/>
    <property type="molecule type" value="Genomic_DNA"/>
</dbReference>
<dbReference type="SMART" id="SM00919">
    <property type="entry name" value="Malic_M"/>
    <property type="match status" value="1"/>
</dbReference>
<comment type="subunit">
    <text evidence="3">Homodimer.</text>
</comment>
<proteinExistence type="inferred from homology"/>
<dbReference type="PIRSF" id="PIRSF000106">
    <property type="entry name" value="ME"/>
    <property type="match status" value="1"/>
</dbReference>
<dbReference type="InterPro" id="IPR012302">
    <property type="entry name" value="Malic_NAD-bd"/>
</dbReference>
<evidence type="ECO:0000256" key="6">
    <source>
        <dbReference type="ARBA" id="ARBA00023211"/>
    </source>
</evidence>
<dbReference type="GO" id="GO:0051287">
    <property type="term" value="F:NAD binding"/>
    <property type="evidence" value="ECO:0007669"/>
    <property type="project" value="InterPro"/>
</dbReference>
<dbReference type="GO" id="GO:0046872">
    <property type="term" value="F:metal ion binding"/>
    <property type="evidence" value="ECO:0007669"/>
    <property type="project" value="UniProtKB-KW"/>
</dbReference>
<dbReference type="InterPro" id="IPR001891">
    <property type="entry name" value="Malic_OxRdtase"/>
</dbReference>
<dbReference type="PANTHER" id="PTHR23406">
    <property type="entry name" value="MALIC ENZYME-RELATED"/>
    <property type="match status" value="1"/>
</dbReference>
<dbReference type="GO" id="GO:0004470">
    <property type="term" value="F:malic enzyme activity"/>
    <property type="evidence" value="ECO:0007669"/>
    <property type="project" value="InterPro"/>
</dbReference>
<dbReference type="Gene3D" id="3.40.50.10380">
    <property type="entry name" value="Malic enzyme, N-terminal domain"/>
    <property type="match status" value="1"/>
</dbReference>
<dbReference type="GO" id="GO:0016616">
    <property type="term" value="F:oxidoreductase activity, acting on the CH-OH group of donors, NAD or NADP as acceptor"/>
    <property type="evidence" value="ECO:0007669"/>
    <property type="project" value="InterPro"/>
</dbReference>
<dbReference type="SMART" id="SM01274">
    <property type="entry name" value="malic"/>
    <property type="match status" value="1"/>
</dbReference>
<evidence type="ECO:0000259" key="9">
    <source>
        <dbReference type="SMART" id="SM01274"/>
    </source>
</evidence>
<dbReference type="PROSITE" id="PS00331">
    <property type="entry name" value="MALIC_ENZYMES"/>
    <property type="match status" value="1"/>
</dbReference>
<feature type="domain" description="Malic enzyme NAD-binding" evidence="8">
    <location>
        <begin position="275"/>
        <end position="536"/>
    </location>
</feature>
<sequence>MRYSIQRGKDGEPFVEIDESGADILHNPFLNKGTAFSKEEREELGLRGLLPPHVSTMDEQLHRVYENYSLKSNNIEKYIFLRALQDRNETLFYALVEQRLEEMTPIIYTPTVGEAVQKGSHIYRHSRGLYLSPENIDSISDMAKSLPSRDIEIIVATDNQGILGIGDQGIGGMGIPIGKLSLYTVGAGVAPQACLPICLDVGTDNKALLNDPLYLGHKHPRYTGEKYNAFIDKFVSKVKEHFPKALLQWEDFSKQKAFSNLDRYRGNILSFNDDIQGTGAVALAGVIGAMRIKRERLEDQRLCIFGAGAGGVGVARQMKSALIHRGLTKDEAGARIFVVDSQGLVMDDRKTMDDYKHDLATKRELTKNWDVSNHEHITLKETIDNAGVTILLGLSGQPGAFTEDVVKAINNNCLQPVIFPLSNPTTKVEAQPADIYKWTRGRAIVATGSPFGDVIYDGKKYTIGQGNNVFIFPGIGLGAMAAGATSITNDMFTSAAFCLADFTPQDARITNCVFPSVTELNKVSRHVALAVFETAVKNGVANPPEGEDPMELIIKKMWRPAYLPYHLAK</sequence>
<dbReference type="SUPFAM" id="SSF51735">
    <property type="entry name" value="NAD(P)-binding Rossmann-fold domains"/>
    <property type="match status" value="1"/>
</dbReference>
<accession>A0A3B1CSQ7</accession>
<dbReference type="SUPFAM" id="SSF53223">
    <property type="entry name" value="Aminoacid dehydrogenase-like, N-terminal domain"/>
    <property type="match status" value="1"/>
</dbReference>
<evidence type="ECO:0000256" key="1">
    <source>
        <dbReference type="ARBA" id="ARBA00001936"/>
    </source>
</evidence>
<dbReference type="InterPro" id="IPR012301">
    <property type="entry name" value="Malic_N_dom"/>
</dbReference>
<evidence type="ECO:0000256" key="7">
    <source>
        <dbReference type="ARBA" id="ARBA00023239"/>
    </source>
</evidence>
<dbReference type="FunFam" id="3.40.50.10380:FF:000001">
    <property type="entry name" value="NAD-dependent malic enzyme"/>
    <property type="match status" value="1"/>
</dbReference>
<dbReference type="NCBIfam" id="NF010052">
    <property type="entry name" value="PRK13529.1"/>
    <property type="match status" value="1"/>
</dbReference>
<dbReference type="GO" id="GO:0006108">
    <property type="term" value="P:malate metabolic process"/>
    <property type="evidence" value="ECO:0007669"/>
    <property type="project" value="TreeGrafter"/>
</dbReference>
<dbReference type="FunFam" id="3.40.50.720:FF:000182">
    <property type="entry name" value="NAD-dependent malic enzyme"/>
    <property type="match status" value="1"/>
</dbReference>
<evidence type="ECO:0000259" key="8">
    <source>
        <dbReference type="SMART" id="SM00919"/>
    </source>
</evidence>
<evidence type="ECO:0000256" key="2">
    <source>
        <dbReference type="ARBA" id="ARBA00008785"/>
    </source>
</evidence>
<dbReference type="InterPro" id="IPR046346">
    <property type="entry name" value="Aminoacid_DH-like_N_sf"/>
</dbReference>
<keyword evidence="7" id="KW-0456">Lyase</keyword>
<organism evidence="10">
    <name type="scientific">hydrothermal vent metagenome</name>
    <dbReference type="NCBI Taxonomy" id="652676"/>
    <lineage>
        <taxon>unclassified sequences</taxon>
        <taxon>metagenomes</taxon>
        <taxon>ecological metagenomes</taxon>
    </lineage>
</organism>
<comment type="cofactor">
    <cofactor evidence="1">
        <name>Mn(2+)</name>
        <dbReference type="ChEBI" id="CHEBI:29035"/>
    </cofactor>
</comment>
<reference evidence="10" key="1">
    <citation type="submission" date="2018-06" db="EMBL/GenBank/DDBJ databases">
        <authorList>
            <person name="Zhirakovskaya E."/>
        </authorList>
    </citation>
    <scope>NUCLEOTIDE SEQUENCE</scope>
</reference>
<dbReference type="InterPro" id="IPR037062">
    <property type="entry name" value="Malic_N_dom_sf"/>
</dbReference>